<organism evidence="3 4">
    <name type="scientific">Gigaspora rosea</name>
    <dbReference type="NCBI Taxonomy" id="44941"/>
    <lineage>
        <taxon>Eukaryota</taxon>
        <taxon>Fungi</taxon>
        <taxon>Fungi incertae sedis</taxon>
        <taxon>Mucoromycota</taxon>
        <taxon>Glomeromycotina</taxon>
        <taxon>Glomeromycetes</taxon>
        <taxon>Diversisporales</taxon>
        <taxon>Gigasporaceae</taxon>
        <taxon>Gigaspora</taxon>
    </lineage>
</organism>
<name>A0A397U4W8_9GLOM</name>
<reference evidence="3 4" key="1">
    <citation type="submission" date="2018-06" db="EMBL/GenBank/DDBJ databases">
        <title>Comparative genomics reveals the genomic features of Rhizophagus irregularis, R. cerebriforme, R. diaphanum and Gigaspora rosea, and their symbiotic lifestyle signature.</title>
        <authorList>
            <person name="Morin E."/>
            <person name="San Clemente H."/>
            <person name="Chen E.C.H."/>
            <person name="De La Providencia I."/>
            <person name="Hainaut M."/>
            <person name="Kuo A."/>
            <person name="Kohler A."/>
            <person name="Murat C."/>
            <person name="Tang N."/>
            <person name="Roy S."/>
            <person name="Loubradou J."/>
            <person name="Henrissat B."/>
            <person name="Grigoriev I.V."/>
            <person name="Corradi N."/>
            <person name="Roux C."/>
            <person name="Martin F.M."/>
        </authorList>
    </citation>
    <scope>NUCLEOTIDE SEQUENCE [LARGE SCALE GENOMIC DNA]</scope>
    <source>
        <strain evidence="3 4">DAOM 194757</strain>
    </source>
</reference>
<proteinExistence type="predicted"/>
<evidence type="ECO:0000313" key="4">
    <source>
        <dbReference type="Proteomes" id="UP000266673"/>
    </source>
</evidence>
<dbReference type="AlphaFoldDB" id="A0A397U4W8"/>
<sequence length="557" mass="64441">MDDYKAKGTVIAKQYGVKDTQDPKEQAVLLGVASTIMPVLLTKYPDLLALDSTSCRNSLNFLNTAFMVRSDERRGRVVATFVSDKETIPIVDLMFELNNIWLNPKWLAMDKWEPYLAAARKHFPNTQVVLCDWHEADALKEWFTKNLNDQCLRDRVFYQFRFVKRTRDQEEFDQQKTILLDAKKLQAAIGIANLVVAETIASYFQRYWFGDWVDESVASSSLKSYLRQKDTNGHKKDELKLPEKRGPKNKRKSRLVPGESIHLRDTILNMPYKNVKIVEIIGESKVIVDITFENSNTDRWIVQMADIIGYTNEQSKKKTKMKPISSSKDSYSNVAIFTMPYGGKKDTLFFTSTYPVDTSLTLMQSAFTHQNIYKQATAFALSNPNSRIHLLLQVLNLMKQKKWMETKKTQAPVLQESNYFETWLKIWQEPYIIPYGTEFKTMDEKGSINIPKNAFKIDKYTSVETGNVKLSISINDNRTYLENKDLPEEIDFSSEDVNIKQRYHLTGVSFCDGNHHIADVRLENVKNIGWYQYNGLGKTYRSRAIYIGSSRQTHKNN</sequence>
<dbReference type="InterPro" id="IPR048324">
    <property type="entry name" value="ZSWIM1-3_RNaseH-like"/>
</dbReference>
<accession>A0A397U4W8</accession>
<dbReference type="EMBL" id="QKWP01002000">
    <property type="protein sequence ID" value="RIB05330.1"/>
    <property type="molecule type" value="Genomic_DNA"/>
</dbReference>
<feature type="domain" description="ZSWIM1/3 RNaseH-like" evidence="2">
    <location>
        <begin position="24"/>
        <end position="128"/>
    </location>
</feature>
<evidence type="ECO:0000259" key="2">
    <source>
        <dbReference type="Pfam" id="PF21056"/>
    </source>
</evidence>
<gene>
    <name evidence="3" type="ORF">C2G38_2219907</name>
</gene>
<evidence type="ECO:0000256" key="1">
    <source>
        <dbReference type="SAM" id="MobiDB-lite"/>
    </source>
</evidence>
<dbReference type="Proteomes" id="UP000266673">
    <property type="component" value="Unassembled WGS sequence"/>
</dbReference>
<dbReference type="OrthoDB" id="2437967at2759"/>
<comment type="caution">
    <text evidence="3">The sequence shown here is derived from an EMBL/GenBank/DDBJ whole genome shotgun (WGS) entry which is preliminary data.</text>
</comment>
<feature type="region of interest" description="Disordered" evidence="1">
    <location>
        <begin position="233"/>
        <end position="254"/>
    </location>
</feature>
<evidence type="ECO:0000313" key="3">
    <source>
        <dbReference type="EMBL" id="RIB05330.1"/>
    </source>
</evidence>
<keyword evidence="4" id="KW-1185">Reference proteome</keyword>
<feature type="compositionally biased region" description="Basic and acidic residues" evidence="1">
    <location>
        <begin position="233"/>
        <end position="246"/>
    </location>
</feature>
<protein>
    <recommendedName>
        <fullName evidence="2">ZSWIM1/3 RNaseH-like domain-containing protein</fullName>
    </recommendedName>
</protein>
<dbReference type="Pfam" id="PF21056">
    <property type="entry name" value="ZSWIM1-3_RNaseH-like"/>
    <property type="match status" value="1"/>
</dbReference>